<evidence type="ECO:0000313" key="2">
    <source>
        <dbReference type="Proteomes" id="UP000291269"/>
    </source>
</evidence>
<sequence>MVTMTSADNALKSVYLGAVSEQLDTAINPLLAKIQRSTADVWGKEVRRLAQYGVNGGVGAGTEEGDLPSAAGNNYEQFVTTLKNLYGTIEISDKAVRASENNVGAFVNLLNAEMDGLIRSSAFNFGRMLFGDGSGVLCKVVSVSGNTVTADGVKNLIEGMVVDVLAAGGAPISGAKGRRVVAVDRAAKTFTLSGDALTGVAKDNLVCVQGSYNLELTGLGAIFKDTGSLYGLDRATHKWMIPYMQSSVGTLSETVMQKAIDWLEERAGSRVDFIVCSWGVKRALQNLLSENRRSTDVEVLAGGYKAMTYNGIPVVADRFCPDGTMYLLNTSDFCLHQLCDWKWLEGDDGKVLKQIAGKPLYTATLVKYADLVCARPCGQAMLTGITEA</sequence>
<dbReference type="AlphaFoldDB" id="A0A4Q2KEA8"/>
<keyword evidence="2" id="KW-1185">Reference proteome</keyword>
<protein>
    <submittedName>
        <fullName evidence="1">Phage major capsid protein</fullName>
    </submittedName>
</protein>
<comment type="caution">
    <text evidence="1">The sequence shown here is derived from an EMBL/GenBank/DDBJ whole genome shotgun (WGS) entry which is preliminary data.</text>
</comment>
<dbReference type="RefSeq" id="WP_129225754.1">
    <property type="nucleotide sequence ID" value="NZ_SDOZ01000002.1"/>
</dbReference>
<accession>A0A4Q2KEA8</accession>
<dbReference type="NCBIfam" id="NF033394">
    <property type="entry name" value="capsid_maj_Podo"/>
    <property type="match status" value="1"/>
</dbReference>
<dbReference type="InterPro" id="IPR049718">
    <property type="entry name" value="AKO59007-like"/>
</dbReference>
<evidence type="ECO:0000313" key="1">
    <source>
        <dbReference type="EMBL" id="RXZ62240.1"/>
    </source>
</evidence>
<proteinExistence type="predicted"/>
<name>A0A4Q2KEA8_9FIRM</name>
<dbReference type="EMBL" id="SDOZ01000002">
    <property type="protein sequence ID" value="RXZ62240.1"/>
    <property type="molecule type" value="Genomic_DNA"/>
</dbReference>
<gene>
    <name evidence="1" type="ORF">ESZ91_07545</name>
</gene>
<dbReference type="Proteomes" id="UP000291269">
    <property type="component" value="Unassembled WGS sequence"/>
</dbReference>
<reference evidence="1 2" key="1">
    <citation type="journal article" date="2019" name="Gut">
        <title>Antibiotics-induced monodominance of a novel gut bacterial order.</title>
        <authorList>
            <person name="Hildebrand F."/>
            <person name="Moitinho-Silva L."/>
            <person name="Blasche S."/>
            <person name="Jahn M.T."/>
            <person name="Gossmann T.I."/>
            <person name="Heuerta-Cepas J."/>
            <person name="Hercog R."/>
            <person name="Luetge M."/>
            <person name="Bahram M."/>
            <person name="Pryszlak A."/>
            <person name="Alves R.J."/>
            <person name="Waszak S.M."/>
            <person name="Zhu A."/>
            <person name="Ye L."/>
            <person name="Costea P.I."/>
            <person name="Aalvink S."/>
            <person name="Belzer C."/>
            <person name="Forslund S.K."/>
            <person name="Sunagawa S."/>
            <person name="Hentschel U."/>
            <person name="Merten C."/>
            <person name="Patil K.R."/>
            <person name="Benes V."/>
            <person name="Bork P."/>
        </authorList>
    </citation>
    <scope>NUCLEOTIDE SEQUENCE [LARGE SCALE GENOMIC DNA]</scope>
    <source>
        <strain evidence="1 2">HDS1380</strain>
    </source>
</reference>
<organism evidence="1 2">
    <name type="scientific">Candidatus Borkfalkia ceftriaxoniphila</name>
    <dbReference type="NCBI Taxonomy" id="2508949"/>
    <lineage>
        <taxon>Bacteria</taxon>
        <taxon>Bacillati</taxon>
        <taxon>Bacillota</taxon>
        <taxon>Clostridia</taxon>
        <taxon>Christensenellales</taxon>
        <taxon>Christensenellaceae</taxon>
        <taxon>Candidatus Borkfalkia</taxon>
    </lineage>
</organism>
<dbReference type="OrthoDB" id="2560854at2"/>